<evidence type="ECO:0000313" key="1">
    <source>
        <dbReference type="EMBL" id="GME96695.1"/>
    </source>
</evidence>
<gene>
    <name evidence="1" type="ORF">Cboi01_000435700</name>
</gene>
<dbReference type="Proteomes" id="UP001165101">
    <property type="component" value="Unassembled WGS sequence"/>
</dbReference>
<name>A0ACB5TWF7_CANBO</name>
<protein>
    <submittedName>
        <fullName evidence="1">Unnamed protein product</fullName>
    </submittedName>
</protein>
<sequence>MGVLLEKDTLVNELVNSLVERKAGDGYGENEGDGELVLNKESSLTLSLLFPQVYIEAMNLVDGFLVLPSSDSDGIDNNDNGYTNDIDDIDIDTGIDKDNGSEAANQEQRCGGDRPYQGNQGNQLRLVRFSTLELCILAGGNPRSGKPGSPETTGERTSPQTGITSRSIVCDMGEWFCSCDIFAAGCWDPAPAGRTYCPHLLSLLILQSHRDKLAVRTETLGGGGSGGGLSAVGQSSGKQALISQISETNAHVGGWLACNASLWPGKLTLNKPTATANVTAAEQESTAEAQPEKIT</sequence>
<keyword evidence="2" id="KW-1185">Reference proteome</keyword>
<proteinExistence type="predicted"/>
<reference evidence="1" key="1">
    <citation type="submission" date="2023-04" db="EMBL/GenBank/DDBJ databases">
        <title>Candida boidinii NBRC 1967.</title>
        <authorList>
            <person name="Ichikawa N."/>
            <person name="Sato H."/>
            <person name="Tonouchi N."/>
        </authorList>
    </citation>
    <scope>NUCLEOTIDE SEQUENCE</scope>
    <source>
        <strain evidence="1">NBRC 1967</strain>
    </source>
</reference>
<dbReference type="EMBL" id="BSXV01002774">
    <property type="protein sequence ID" value="GME96695.1"/>
    <property type="molecule type" value="Genomic_DNA"/>
</dbReference>
<organism evidence="1 2">
    <name type="scientific">Candida boidinii</name>
    <name type="common">Yeast</name>
    <dbReference type="NCBI Taxonomy" id="5477"/>
    <lineage>
        <taxon>Eukaryota</taxon>
        <taxon>Fungi</taxon>
        <taxon>Dikarya</taxon>
        <taxon>Ascomycota</taxon>
        <taxon>Saccharomycotina</taxon>
        <taxon>Pichiomycetes</taxon>
        <taxon>Pichiales</taxon>
        <taxon>Pichiaceae</taxon>
        <taxon>Ogataea</taxon>
        <taxon>Ogataea/Candida clade</taxon>
    </lineage>
</organism>
<comment type="caution">
    <text evidence="1">The sequence shown here is derived from an EMBL/GenBank/DDBJ whole genome shotgun (WGS) entry which is preliminary data.</text>
</comment>
<evidence type="ECO:0000313" key="2">
    <source>
        <dbReference type="Proteomes" id="UP001165101"/>
    </source>
</evidence>
<accession>A0ACB5TWF7</accession>